<reference evidence="1 2" key="2">
    <citation type="submission" date="2009-02" db="EMBL/GenBank/DDBJ databases">
        <title>Draft genome sequence of Blautia hydrogenotrophica DSM 10507 (Ruminococcus hydrogenotrophicus DSM 10507).</title>
        <authorList>
            <person name="Sudarsanam P."/>
            <person name="Ley R."/>
            <person name="Guruge J."/>
            <person name="Turnbaugh P.J."/>
            <person name="Mahowald M."/>
            <person name="Liep D."/>
            <person name="Gordon J."/>
        </authorList>
    </citation>
    <scope>NUCLEOTIDE SEQUENCE [LARGE SCALE GENOMIC DNA]</scope>
    <source>
        <strain evidence="2">DSM 10507 / JCM 14656 / S5a33</strain>
    </source>
</reference>
<reference evidence="1 2" key="1">
    <citation type="submission" date="2009-01" db="EMBL/GenBank/DDBJ databases">
        <authorList>
            <person name="Fulton L."/>
            <person name="Clifton S."/>
            <person name="Fulton B."/>
            <person name="Xu J."/>
            <person name="Minx P."/>
            <person name="Pepin K.H."/>
            <person name="Johnson M."/>
            <person name="Bhonagiri V."/>
            <person name="Nash W.E."/>
            <person name="Mardis E.R."/>
            <person name="Wilson R.K."/>
        </authorList>
    </citation>
    <scope>NUCLEOTIDE SEQUENCE [LARGE SCALE GENOMIC DNA]</scope>
    <source>
        <strain evidence="2">DSM 10507 / JCM 14656 / S5a33</strain>
    </source>
</reference>
<keyword evidence="2" id="KW-1185">Reference proteome</keyword>
<gene>
    <name evidence="1" type="ORF">RUMHYD_00263</name>
</gene>
<proteinExistence type="predicted"/>
<dbReference type="Proteomes" id="UP000003100">
    <property type="component" value="Unassembled WGS sequence"/>
</dbReference>
<dbReference type="HOGENOM" id="CLU_3004992_0_0_9"/>
<evidence type="ECO:0000313" key="1">
    <source>
        <dbReference type="EMBL" id="EEG50810.1"/>
    </source>
</evidence>
<dbReference type="EMBL" id="ACBZ01000008">
    <property type="protein sequence ID" value="EEG50810.1"/>
    <property type="molecule type" value="Genomic_DNA"/>
</dbReference>
<dbReference type="AlphaFoldDB" id="C0CHE9"/>
<evidence type="ECO:0000313" key="2">
    <source>
        <dbReference type="Proteomes" id="UP000003100"/>
    </source>
</evidence>
<name>C0CHE9_BLAHS</name>
<sequence>MLMRKRSFRLYKRFAMDAHAAIRNLTAKSKKLPVYREWTLVVYLGLNECFCIKTGW</sequence>
<comment type="caution">
    <text evidence="1">The sequence shown here is derived from an EMBL/GenBank/DDBJ whole genome shotgun (WGS) entry which is preliminary data.</text>
</comment>
<organism evidence="1 2">
    <name type="scientific">Blautia hydrogenotrophica (strain DSM 10507 / JCM 14656 / S5a33)</name>
    <name type="common">Ruminococcus hydrogenotrophicus</name>
    <dbReference type="NCBI Taxonomy" id="476272"/>
    <lineage>
        <taxon>Bacteria</taxon>
        <taxon>Bacillati</taxon>
        <taxon>Bacillota</taxon>
        <taxon>Clostridia</taxon>
        <taxon>Lachnospirales</taxon>
        <taxon>Lachnospiraceae</taxon>
        <taxon>Blautia</taxon>
    </lineage>
</organism>
<accession>C0CHE9</accession>
<dbReference type="PATRIC" id="fig|476272.21.peg.3269"/>
<protein>
    <submittedName>
        <fullName evidence="1">Uncharacterized protein</fullName>
    </submittedName>
</protein>